<gene>
    <name evidence="1" type="ORF">ACFQKD_16490</name>
</gene>
<comment type="caution">
    <text evidence="1">The sequence shown here is derived from an EMBL/GenBank/DDBJ whole genome shotgun (WGS) entry which is preliminary data.</text>
</comment>
<dbReference type="Gene3D" id="2.30.110.10">
    <property type="entry name" value="Electron Transport, Fmn-binding Protein, Chain A"/>
    <property type="match status" value="1"/>
</dbReference>
<sequence length="146" mass="16295">MDVTDRVYTAGMTDDEVDERLRTSETGVLALARDDDAYAIPLAYHYDGDAIRFRLSDDGHSRKLAFLETTGEASFVVYGYDGPRDSWSVLVAGSVRELSPDEADVTAAEVDERYAPLRVFDEATEETTLRTYELQIEAVTGRRTAE</sequence>
<protein>
    <submittedName>
        <fullName evidence="1">Pyridoxamine 5'-phosphate oxidase family protein</fullName>
    </submittedName>
</protein>
<reference evidence="1 2" key="1">
    <citation type="journal article" date="2019" name="Int. J. Syst. Evol. Microbiol.">
        <title>The Global Catalogue of Microorganisms (GCM) 10K type strain sequencing project: providing services to taxonomists for standard genome sequencing and annotation.</title>
        <authorList>
            <consortium name="The Broad Institute Genomics Platform"/>
            <consortium name="The Broad Institute Genome Sequencing Center for Infectious Disease"/>
            <person name="Wu L."/>
            <person name="Ma J."/>
        </authorList>
    </citation>
    <scope>NUCLEOTIDE SEQUENCE [LARGE SCALE GENOMIC DNA]</scope>
    <source>
        <strain evidence="1 2">DT55</strain>
    </source>
</reference>
<dbReference type="GeneID" id="79271710"/>
<name>A0ABD5WZN8_9EURY</name>
<accession>A0ABD5WZN8</accession>
<evidence type="ECO:0000313" key="2">
    <source>
        <dbReference type="Proteomes" id="UP001596388"/>
    </source>
</evidence>
<dbReference type="InterPro" id="IPR024747">
    <property type="entry name" value="Pyridox_Oxase-rel"/>
</dbReference>
<evidence type="ECO:0000313" key="1">
    <source>
        <dbReference type="EMBL" id="MFC7098905.1"/>
    </source>
</evidence>
<dbReference type="Proteomes" id="UP001596388">
    <property type="component" value="Unassembled WGS sequence"/>
</dbReference>
<dbReference type="RefSeq" id="WP_276239532.1">
    <property type="nucleotide sequence ID" value="NZ_CP119990.1"/>
</dbReference>
<organism evidence="1 2">
    <name type="scientific">Halobaculum marinum</name>
    <dbReference type="NCBI Taxonomy" id="3031996"/>
    <lineage>
        <taxon>Archaea</taxon>
        <taxon>Methanobacteriati</taxon>
        <taxon>Methanobacteriota</taxon>
        <taxon>Stenosarchaea group</taxon>
        <taxon>Halobacteria</taxon>
        <taxon>Halobacteriales</taxon>
        <taxon>Haloferacaceae</taxon>
        <taxon>Halobaculum</taxon>
    </lineage>
</organism>
<dbReference type="InterPro" id="IPR012349">
    <property type="entry name" value="Split_barrel_FMN-bd"/>
</dbReference>
<proteinExistence type="predicted"/>
<dbReference type="Pfam" id="PF12900">
    <property type="entry name" value="Pyridox_ox_2"/>
    <property type="match status" value="1"/>
</dbReference>
<dbReference type="AlphaFoldDB" id="A0ABD5WZN8"/>
<dbReference type="EMBL" id="JBHTAG010000004">
    <property type="protein sequence ID" value="MFC7098905.1"/>
    <property type="molecule type" value="Genomic_DNA"/>
</dbReference>
<keyword evidence="2" id="KW-1185">Reference proteome</keyword>
<dbReference type="SUPFAM" id="SSF50475">
    <property type="entry name" value="FMN-binding split barrel"/>
    <property type="match status" value="1"/>
</dbReference>